<comment type="caution">
    <text evidence="1">The sequence shown here is derived from an EMBL/GenBank/DDBJ whole genome shotgun (WGS) entry which is preliminary data.</text>
</comment>
<dbReference type="Proteomes" id="UP001207468">
    <property type="component" value="Unassembled WGS sequence"/>
</dbReference>
<name>A0ACC0UDS4_9AGAM</name>
<gene>
    <name evidence="1" type="ORF">F5148DRAFT_1191251</name>
</gene>
<sequence length="583" mass="65019">MWALCLSHAERHDADMLDRWKADMDGILIYTGVFSATVAAFLVESYKYLKTDPTEVSSRLLEQVTQQLAAISSGQQLTAPTVDRFTAPRYAIHVNILWFLSLCIALSAGLGATLVQQWIRRYNRLTRRSETPIHRVRIRTFLFGGMKSFHMRWFIETVSLMLHAAIFLFFAGLVEFLFAFNDEVASVVLVAVSLFATIYITLTAFPVVFRNSPFQTPLTSVLWYAGHIIALVSLFLFRFSGHARTMCEGVSKHVRQGFDLCLISLVKHKSQLDKSALRSTLSLCRDDSEVEAFLDAISGYLQNDVPTGSPIDDHPGSRIDDIGSLLNPEESEYSLSLGHRIGHALASCVNGDGRMDDGSRRRRAITCSRAISVISKALLSLDPPVSVTLNLPKTATSKLQLLSRDHDLKIASAALHATAVLERALLEQLSDAKHKHDIDRSTMTAAVLADAIGENDSGSRRYRIGKGDEVRSDGRLIAVTEFLSGFLVLMENSWKPSVGDLEEIKWTLEQLCRGLNGAEYSDAAQERFARVLGDVWGVHFHPTHWVRNHTLADTLSSYIKSPTQSLVYTLDVKFIALLRERGY</sequence>
<protein>
    <submittedName>
        <fullName evidence="1">Uncharacterized protein</fullName>
    </submittedName>
</protein>
<dbReference type="EMBL" id="JAGFNK010000075">
    <property type="protein sequence ID" value="KAI9508982.1"/>
    <property type="molecule type" value="Genomic_DNA"/>
</dbReference>
<accession>A0ACC0UDS4</accession>
<keyword evidence="2" id="KW-1185">Reference proteome</keyword>
<organism evidence="1 2">
    <name type="scientific">Russula earlei</name>
    <dbReference type="NCBI Taxonomy" id="71964"/>
    <lineage>
        <taxon>Eukaryota</taxon>
        <taxon>Fungi</taxon>
        <taxon>Dikarya</taxon>
        <taxon>Basidiomycota</taxon>
        <taxon>Agaricomycotina</taxon>
        <taxon>Agaricomycetes</taxon>
        <taxon>Russulales</taxon>
        <taxon>Russulaceae</taxon>
        <taxon>Russula</taxon>
    </lineage>
</organism>
<evidence type="ECO:0000313" key="2">
    <source>
        <dbReference type="Proteomes" id="UP001207468"/>
    </source>
</evidence>
<evidence type="ECO:0000313" key="1">
    <source>
        <dbReference type="EMBL" id="KAI9508982.1"/>
    </source>
</evidence>
<proteinExistence type="predicted"/>
<reference evidence="1" key="1">
    <citation type="submission" date="2021-03" db="EMBL/GenBank/DDBJ databases">
        <title>Evolutionary priming and transition to the ectomycorrhizal habit in an iconic lineage of mushroom-forming fungi: is preadaptation a requirement?</title>
        <authorList>
            <consortium name="DOE Joint Genome Institute"/>
            <person name="Looney B.P."/>
            <person name="Miyauchi S."/>
            <person name="Morin E."/>
            <person name="Drula E."/>
            <person name="Courty P.E."/>
            <person name="Chicoki N."/>
            <person name="Fauchery L."/>
            <person name="Kohler A."/>
            <person name="Kuo A."/>
            <person name="LaButti K."/>
            <person name="Pangilinan J."/>
            <person name="Lipzen A."/>
            <person name="Riley R."/>
            <person name="Andreopoulos W."/>
            <person name="He G."/>
            <person name="Johnson J."/>
            <person name="Barry K.W."/>
            <person name="Grigoriev I.V."/>
            <person name="Nagy L."/>
            <person name="Hibbett D."/>
            <person name="Henrissat B."/>
            <person name="Matheny P.B."/>
            <person name="Labbe J."/>
            <person name="Martin A.F."/>
        </authorList>
    </citation>
    <scope>NUCLEOTIDE SEQUENCE</scope>
    <source>
        <strain evidence="1">BPL698</strain>
    </source>
</reference>